<evidence type="ECO:0000313" key="2">
    <source>
        <dbReference type="EMBL" id="GGO00953.1"/>
    </source>
</evidence>
<protein>
    <submittedName>
        <fullName evidence="2">Uncharacterized protein</fullName>
    </submittedName>
</protein>
<comment type="caution">
    <text evidence="2">The sequence shown here is derived from an EMBL/GenBank/DDBJ whole genome shotgun (WGS) entry which is preliminary data.</text>
</comment>
<dbReference type="PROSITE" id="PS51257">
    <property type="entry name" value="PROKAR_LIPOPROTEIN"/>
    <property type="match status" value="1"/>
</dbReference>
<gene>
    <name evidence="2" type="ORF">GCM10010969_22720</name>
</gene>
<keyword evidence="3" id="KW-1185">Reference proteome</keyword>
<dbReference type="Proteomes" id="UP000606653">
    <property type="component" value="Unassembled WGS sequence"/>
</dbReference>
<dbReference type="EMBL" id="BMLN01000006">
    <property type="protein sequence ID" value="GGO00953.1"/>
    <property type="molecule type" value="Genomic_DNA"/>
</dbReference>
<accession>A0ABQ2L396</accession>
<name>A0ABQ2L396_9BACL</name>
<evidence type="ECO:0000313" key="3">
    <source>
        <dbReference type="Proteomes" id="UP000606653"/>
    </source>
</evidence>
<feature type="chain" id="PRO_5046298119" evidence="1">
    <location>
        <begin position="21"/>
        <end position="161"/>
    </location>
</feature>
<feature type="signal peptide" evidence="1">
    <location>
        <begin position="1"/>
        <end position="20"/>
    </location>
</feature>
<reference evidence="3" key="1">
    <citation type="journal article" date="2019" name="Int. J. Syst. Evol. Microbiol.">
        <title>The Global Catalogue of Microorganisms (GCM) 10K type strain sequencing project: providing services to taxonomists for standard genome sequencing and annotation.</title>
        <authorList>
            <consortium name="The Broad Institute Genomics Platform"/>
            <consortium name="The Broad Institute Genome Sequencing Center for Infectious Disease"/>
            <person name="Wu L."/>
            <person name="Ma J."/>
        </authorList>
    </citation>
    <scope>NUCLEOTIDE SEQUENCE [LARGE SCALE GENOMIC DNA]</scope>
    <source>
        <strain evidence="3">CGMCC 1.6964</strain>
    </source>
</reference>
<proteinExistence type="predicted"/>
<keyword evidence="1" id="KW-0732">Signal</keyword>
<dbReference type="RefSeq" id="WP_018978731.1">
    <property type="nucleotide sequence ID" value="NZ_BMLN01000006.1"/>
</dbReference>
<evidence type="ECO:0000256" key="1">
    <source>
        <dbReference type="SAM" id="SignalP"/>
    </source>
</evidence>
<sequence>MKKISFLLILILLLTGCSSIGEENSNGFKIGSLSTQEFEDNEKYFIIMPIEWTGKNSATIKSIELVKQNEEPVNLDDRIDYVFHGADALKGIGVYPREDIGEIKDLKGFKVKGESRVVLEISMTNVRPDSNRSLKIKYLVGGEEKEQVIKSAMIENLRTKE</sequence>
<organism evidence="2 3">
    <name type="scientific">Saccharibacillus kuerlensis</name>
    <dbReference type="NCBI Taxonomy" id="459527"/>
    <lineage>
        <taxon>Bacteria</taxon>
        <taxon>Bacillati</taxon>
        <taxon>Bacillota</taxon>
        <taxon>Bacilli</taxon>
        <taxon>Bacillales</taxon>
        <taxon>Paenibacillaceae</taxon>
        <taxon>Saccharibacillus</taxon>
    </lineage>
</organism>